<keyword evidence="1" id="KW-0472">Membrane</keyword>
<sequence>MRILGIFWVNATPFFNFFDLFYFSLFICADRVFIVLYKERLSEKCKKSDLYNKNITNVIF</sequence>
<accession>A0A1I0HLE3</accession>
<feature type="transmembrane region" description="Helical" evidence="1">
    <location>
        <begin position="20"/>
        <end position="37"/>
    </location>
</feature>
<reference evidence="2 3" key="1">
    <citation type="submission" date="2016-10" db="EMBL/GenBank/DDBJ databases">
        <authorList>
            <person name="de Groot N.N."/>
        </authorList>
    </citation>
    <scope>NUCLEOTIDE SEQUENCE [LARGE SCALE GENOMIC DNA]</scope>
    <source>
        <strain evidence="2 3">DSM 19706</strain>
    </source>
</reference>
<name>A0A1I0HLE3_THASX</name>
<evidence type="ECO:0000313" key="3">
    <source>
        <dbReference type="Proteomes" id="UP000199308"/>
    </source>
</evidence>
<protein>
    <submittedName>
        <fullName evidence="2">Uncharacterized protein</fullName>
    </submittedName>
</protein>
<dbReference type="Proteomes" id="UP000199308">
    <property type="component" value="Unassembled WGS sequence"/>
</dbReference>
<dbReference type="AlphaFoldDB" id="A0A1I0HLE3"/>
<keyword evidence="3" id="KW-1185">Reference proteome</keyword>
<dbReference type="EMBL" id="FOHK01000017">
    <property type="protein sequence ID" value="SET84718.1"/>
    <property type="molecule type" value="Genomic_DNA"/>
</dbReference>
<organism evidence="2 3">
    <name type="scientific">Thalassotalea agarivorans</name>
    <name type="common">Thalassomonas agarivorans</name>
    <dbReference type="NCBI Taxonomy" id="349064"/>
    <lineage>
        <taxon>Bacteria</taxon>
        <taxon>Pseudomonadati</taxon>
        <taxon>Pseudomonadota</taxon>
        <taxon>Gammaproteobacteria</taxon>
        <taxon>Alteromonadales</taxon>
        <taxon>Colwelliaceae</taxon>
        <taxon>Thalassotalea</taxon>
    </lineage>
</organism>
<evidence type="ECO:0000256" key="1">
    <source>
        <dbReference type="SAM" id="Phobius"/>
    </source>
</evidence>
<keyword evidence="1" id="KW-0812">Transmembrane</keyword>
<evidence type="ECO:0000313" key="2">
    <source>
        <dbReference type="EMBL" id="SET84718.1"/>
    </source>
</evidence>
<proteinExistence type="predicted"/>
<keyword evidence="1" id="KW-1133">Transmembrane helix</keyword>
<gene>
    <name evidence="2" type="ORF">SAMN05660429_02837</name>
</gene>